<gene>
    <name evidence="3" type="ORF">IBL25_12760</name>
</gene>
<evidence type="ECO:0000259" key="2">
    <source>
        <dbReference type="Pfam" id="PF11638"/>
    </source>
</evidence>
<dbReference type="EMBL" id="JACTUZ010000051">
    <property type="protein sequence ID" value="MBC9177812.1"/>
    <property type="molecule type" value="Genomic_DNA"/>
</dbReference>
<dbReference type="Proteomes" id="UP000603940">
    <property type="component" value="Unassembled WGS sequence"/>
</dbReference>
<dbReference type="Pfam" id="PF13730">
    <property type="entry name" value="HTH_36"/>
    <property type="match status" value="1"/>
</dbReference>
<dbReference type="Pfam" id="PF11638">
    <property type="entry name" value="DnaA_N"/>
    <property type="match status" value="1"/>
</dbReference>
<feature type="region of interest" description="Disordered" evidence="1">
    <location>
        <begin position="91"/>
        <end position="196"/>
    </location>
</feature>
<keyword evidence="4" id="KW-1185">Reference proteome</keyword>
<comment type="caution">
    <text evidence="3">The sequence shown here is derived from an EMBL/GenBank/DDBJ whole genome shotgun (WGS) entry which is preliminary data.</text>
</comment>
<dbReference type="InterPro" id="IPR038454">
    <property type="entry name" value="DnaA_N_sf"/>
</dbReference>
<accession>A0ABR7R8C9</accession>
<organism evidence="3 4">
    <name type="scientific">Pseudoroseomonas ludipueritiae</name>
    <dbReference type="NCBI Taxonomy" id="198093"/>
    <lineage>
        <taxon>Bacteria</taxon>
        <taxon>Pseudomonadati</taxon>
        <taxon>Pseudomonadota</taxon>
        <taxon>Alphaproteobacteria</taxon>
        <taxon>Acetobacterales</taxon>
        <taxon>Acetobacteraceae</taxon>
        <taxon>Pseudoroseomonas</taxon>
    </lineage>
</organism>
<name>A0ABR7R8C9_9PROT</name>
<proteinExistence type="predicted"/>
<evidence type="ECO:0000313" key="4">
    <source>
        <dbReference type="Proteomes" id="UP000603940"/>
    </source>
</evidence>
<dbReference type="InterPro" id="IPR024633">
    <property type="entry name" value="DnaA_N_dom"/>
</dbReference>
<reference evidence="3 4" key="1">
    <citation type="journal article" date="2009" name="Int. J. Syst. Evol. Microbiol.">
        <title>Transfer of Teichococcus ludipueritiae and Muricoccus roseus to the genus Roseomonas, as Roseomonas ludipueritiae comb. nov. and Roseomonas rosea comb. nov., respectively, and emended description of the genus Roseomonas.</title>
        <authorList>
            <person name="Sanchez-Porro C."/>
            <person name="Gallego V."/>
            <person name="Busse H.J."/>
            <person name="Kampfer P."/>
            <person name="Ventosa A."/>
        </authorList>
    </citation>
    <scope>NUCLEOTIDE SEQUENCE [LARGE SCALE GENOMIC DNA]</scope>
    <source>
        <strain evidence="3 4">DSM 14915</strain>
    </source>
</reference>
<feature type="compositionally biased region" description="Basic residues" evidence="1">
    <location>
        <begin position="93"/>
        <end position="109"/>
    </location>
</feature>
<sequence length="364" mass="39264">MSIDCMNWVKTLSPKFIKSGPRQILKELADFADEKDECYPGVELLYEVTSQSIRTVQSNLRILEQMGLITTLPRHNDSSRYRINRHLQFPTRALRKRGAKSAPGRHRREKAPEVSSQLLEGSEEAVADTVTGAKSAPPPLVGADSAGGADSVSPGVQNLQPRGAKSAPKPPENHQRTTRGEGAQARETPRPLAADWQPSEADAAYAARLGLDPAAVADRFRKHFLASGKPLADVSARWQLWCDENAERAGLAAPAQASTAVSQAAAPAEPVAPACSDAGLEAAWCGVHGALRQQVEVAEYRAWLSRLVLLGVEEGYALIAAPGRFHRDHVSGRFKPQIEVACRALLPECRGVVLQVAEAARQCA</sequence>
<dbReference type="RefSeq" id="WP_187778931.1">
    <property type="nucleotide sequence ID" value="NZ_JACTUZ010000051.1"/>
</dbReference>
<feature type="domain" description="DnaA N-terminal" evidence="2">
    <location>
        <begin position="282"/>
        <end position="343"/>
    </location>
</feature>
<protein>
    <recommendedName>
        <fullName evidence="2">DnaA N-terminal domain-containing protein</fullName>
    </recommendedName>
</protein>
<evidence type="ECO:0000313" key="3">
    <source>
        <dbReference type="EMBL" id="MBC9177812.1"/>
    </source>
</evidence>
<evidence type="ECO:0000256" key="1">
    <source>
        <dbReference type="SAM" id="MobiDB-lite"/>
    </source>
</evidence>
<dbReference type="Gene3D" id="3.30.300.180">
    <property type="match status" value="1"/>
</dbReference>